<dbReference type="CDD" id="cd03809">
    <property type="entry name" value="GT4_MtfB-like"/>
    <property type="match status" value="1"/>
</dbReference>
<dbReference type="InterPro" id="IPR028098">
    <property type="entry name" value="Glyco_trans_4-like_N"/>
</dbReference>
<dbReference type="PANTHER" id="PTHR46401">
    <property type="entry name" value="GLYCOSYLTRANSFERASE WBBK-RELATED"/>
    <property type="match status" value="1"/>
</dbReference>
<dbReference type="AlphaFoldDB" id="A0A562U088"/>
<feature type="domain" description="Glycosyltransferase subfamily 4-like N-terminal" evidence="2">
    <location>
        <begin position="5"/>
        <end position="178"/>
    </location>
</feature>
<dbReference type="Pfam" id="PF13439">
    <property type="entry name" value="Glyco_transf_4"/>
    <property type="match status" value="1"/>
</dbReference>
<evidence type="ECO:0000259" key="1">
    <source>
        <dbReference type="Pfam" id="PF00534"/>
    </source>
</evidence>
<name>A0A562U088_9SPHI</name>
<evidence type="ECO:0000259" key="2">
    <source>
        <dbReference type="Pfam" id="PF13439"/>
    </source>
</evidence>
<dbReference type="EMBL" id="VLLI01000007">
    <property type="protein sequence ID" value="TWI99262.1"/>
    <property type="molecule type" value="Genomic_DNA"/>
</dbReference>
<reference evidence="3 4" key="1">
    <citation type="submission" date="2019-07" db="EMBL/GenBank/DDBJ databases">
        <title>Genomic Encyclopedia of Archaeal and Bacterial Type Strains, Phase II (KMG-II): from individual species to whole genera.</title>
        <authorList>
            <person name="Goeker M."/>
        </authorList>
    </citation>
    <scope>NUCLEOTIDE SEQUENCE [LARGE SCALE GENOMIC DNA]</scope>
    <source>
        <strain evidence="3 4">ATCC BAA-1854</strain>
    </source>
</reference>
<protein>
    <submittedName>
        <fullName evidence="3">Glycosyltransferase involved in cell wall biosynthesis</fullName>
    </submittedName>
</protein>
<dbReference type="PANTHER" id="PTHR46401:SF8">
    <property type="entry name" value="BLL6006 PROTEIN"/>
    <property type="match status" value="1"/>
</dbReference>
<comment type="caution">
    <text evidence="3">The sequence shown here is derived from an EMBL/GenBank/DDBJ whole genome shotgun (WGS) entry which is preliminary data.</text>
</comment>
<gene>
    <name evidence="3" type="ORF">JN11_02579</name>
</gene>
<keyword evidence="3" id="KW-0808">Transferase</keyword>
<evidence type="ECO:0000313" key="4">
    <source>
        <dbReference type="Proteomes" id="UP000317010"/>
    </source>
</evidence>
<evidence type="ECO:0000313" key="3">
    <source>
        <dbReference type="EMBL" id="TWI99262.1"/>
    </source>
</evidence>
<dbReference type="Gene3D" id="3.40.50.2000">
    <property type="entry name" value="Glycogen Phosphorylase B"/>
    <property type="match status" value="2"/>
</dbReference>
<dbReference type="Pfam" id="PF00534">
    <property type="entry name" value="Glycos_transf_1"/>
    <property type="match status" value="1"/>
</dbReference>
<dbReference type="Proteomes" id="UP000317010">
    <property type="component" value="Unassembled WGS sequence"/>
</dbReference>
<feature type="domain" description="Glycosyl transferase family 1" evidence="1">
    <location>
        <begin position="205"/>
        <end position="363"/>
    </location>
</feature>
<dbReference type="InterPro" id="IPR001296">
    <property type="entry name" value="Glyco_trans_1"/>
</dbReference>
<accession>A0A562U088</accession>
<sequence length="387" mass="44794">MGQDMGGVRQYAVTLLKMLSKDAENTYYVFHESNDPEVMAVLESNPQLKLVKAKPDKEDVWTIYWKKIKRRLLPYYSKVFVTHPEKDPIDKICEKYQIDIIHCPYQYLAQSKTAKSICTMHDVQELHFPQYFTPDDRAYRATYYLKYINNADKIIVSYQHIKNDIIKYFYTAPEKITVCLLDMGNLWFDKYTNDDIEPLDTLGIDYKFVLYPANTWEHKNHQKLMEALLLLKEQGLTDIKLVCSGHQTPYFEAQIKPFIDKYGLNSQVNFVGVVDEKLLYSLYKTCLGVVVPTIYEAGSFPLVESILLDIPVICSGVTSLPETIGDSNFVFDPMDALAISNKLQQLWNDETFRERSMENNKKQAGRLRNTNALNTVKTLYSSINALN</sequence>
<keyword evidence="4" id="KW-1185">Reference proteome</keyword>
<dbReference type="GO" id="GO:0016757">
    <property type="term" value="F:glycosyltransferase activity"/>
    <property type="evidence" value="ECO:0007669"/>
    <property type="project" value="InterPro"/>
</dbReference>
<organism evidence="3 4">
    <name type="scientific">Mucilaginibacter frigoritolerans</name>
    <dbReference type="NCBI Taxonomy" id="652788"/>
    <lineage>
        <taxon>Bacteria</taxon>
        <taxon>Pseudomonadati</taxon>
        <taxon>Bacteroidota</taxon>
        <taxon>Sphingobacteriia</taxon>
        <taxon>Sphingobacteriales</taxon>
        <taxon>Sphingobacteriaceae</taxon>
        <taxon>Mucilaginibacter</taxon>
    </lineage>
</organism>
<proteinExistence type="predicted"/>
<dbReference type="SUPFAM" id="SSF53756">
    <property type="entry name" value="UDP-Glycosyltransferase/glycogen phosphorylase"/>
    <property type="match status" value="1"/>
</dbReference>